<evidence type="ECO:0000313" key="3">
    <source>
        <dbReference type="Proteomes" id="UP000003900"/>
    </source>
</evidence>
<dbReference type="RefSeq" id="WP_006679380.1">
    <property type="nucleotide sequence ID" value="NZ_AHKH01000114.1"/>
</dbReference>
<feature type="domain" description="DUF4097" evidence="1">
    <location>
        <begin position="40"/>
        <end position="286"/>
    </location>
</feature>
<dbReference type="OrthoDB" id="2654876at2"/>
<name>H3SMT4_9BACL</name>
<accession>H3SMT4</accession>
<protein>
    <recommendedName>
        <fullName evidence="1">DUF4097 domain-containing protein</fullName>
    </recommendedName>
</protein>
<dbReference type="AlphaFoldDB" id="H3SMT4"/>
<dbReference type="Pfam" id="PF13349">
    <property type="entry name" value="DUF4097"/>
    <property type="match status" value="1"/>
</dbReference>
<reference evidence="2 3" key="1">
    <citation type="journal article" date="2012" name="J. Bacteriol.">
        <title>Genome Sequence of the Pattern-Forming Social Bacterium Paenibacillus dendritiformis C454 Chiral Morphotype.</title>
        <authorList>
            <person name="Sirota-Madi A."/>
            <person name="Olender T."/>
            <person name="Helman Y."/>
            <person name="Brainis I."/>
            <person name="Finkelshtein A."/>
            <person name="Roth D."/>
            <person name="Hagai E."/>
            <person name="Leshkowitz D."/>
            <person name="Brodsky L."/>
            <person name="Galatenko V."/>
            <person name="Nikolaev V."/>
            <person name="Gutnick D.L."/>
            <person name="Lancet D."/>
            <person name="Ben-Jacob E."/>
        </authorList>
    </citation>
    <scope>NUCLEOTIDE SEQUENCE [LARGE SCALE GENOMIC DNA]</scope>
    <source>
        <strain evidence="2 3">C454</strain>
    </source>
</reference>
<proteinExistence type="predicted"/>
<dbReference type="Proteomes" id="UP000003900">
    <property type="component" value="Unassembled WGS sequence"/>
</dbReference>
<keyword evidence="3" id="KW-1185">Reference proteome</keyword>
<evidence type="ECO:0000259" key="1">
    <source>
        <dbReference type="Pfam" id="PF13349"/>
    </source>
</evidence>
<dbReference type="PROSITE" id="PS51257">
    <property type="entry name" value="PROKAR_LIPOPROTEIN"/>
    <property type="match status" value="1"/>
</dbReference>
<dbReference type="STRING" id="1131935.PDENDC454_24493"/>
<sequence length="287" mass="30582">MKNIIIASLVLITVGGLAVGCQGVGRQSFENKTSFAANGIQAIEINNDSWDIELKNTDSKQITITCEGKREDKKIDPVTVTNEGNKLVVTQRDQGGMEGFSFGKKGTIYITIPDNEVETITLHNGSGDIKMKGVTAQNMVISNDSGTEIMEGVSADKGEFTSQDGELNLKHSSLKKLTVTSMSGDSYITGVISPEMNITSTDGEVTIQELQEGKSLRVETKSGDIAVSYKAAPASLMLTANSDSSDISVDLDGFKEKKSTETAKEGTIGDASNQLELISKNGTIQVN</sequence>
<dbReference type="PATRIC" id="fig|1131935.3.peg.5094"/>
<dbReference type="EMBL" id="AHKH01000114">
    <property type="protein sequence ID" value="EHQ59604.1"/>
    <property type="molecule type" value="Genomic_DNA"/>
</dbReference>
<comment type="caution">
    <text evidence="2">The sequence shown here is derived from an EMBL/GenBank/DDBJ whole genome shotgun (WGS) entry which is preliminary data.</text>
</comment>
<dbReference type="InterPro" id="IPR025164">
    <property type="entry name" value="Toastrack_DUF4097"/>
</dbReference>
<organism evidence="2 3">
    <name type="scientific">Paenibacillus dendritiformis C454</name>
    <dbReference type="NCBI Taxonomy" id="1131935"/>
    <lineage>
        <taxon>Bacteria</taxon>
        <taxon>Bacillati</taxon>
        <taxon>Bacillota</taxon>
        <taxon>Bacilli</taxon>
        <taxon>Bacillales</taxon>
        <taxon>Paenibacillaceae</taxon>
        <taxon>Paenibacillus</taxon>
    </lineage>
</organism>
<gene>
    <name evidence="2" type="ORF">PDENDC454_24493</name>
</gene>
<evidence type="ECO:0000313" key="2">
    <source>
        <dbReference type="EMBL" id="EHQ59604.1"/>
    </source>
</evidence>